<comment type="caution">
    <text evidence="1">The sequence shown here is derived from an EMBL/GenBank/DDBJ whole genome shotgun (WGS) entry which is preliminary data.</text>
</comment>
<protein>
    <submittedName>
        <fullName evidence="1">Uncharacterized protein</fullName>
    </submittedName>
</protein>
<proteinExistence type="predicted"/>
<keyword evidence="2" id="KW-1185">Reference proteome</keyword>
<name>A0ACC2P4L5_9HYME</name>
<evidence type="ECO:0000313" key="1">
    <source>
        <dbReference type="EMBL" id="KAJ8678254.1"/>
    </source>
</evidence>
<sequence length="285" mass="32627">MGLKVIRQLVRRGADVNITTTIGSWTLLHKAVSQCRVKADILVIQYLIRKNVSINGHTSTNENALHLLVKKNSSLQRTESVGGNRLLRAARRVLPDDERCVNIELFRFLVNVGCDVDKQNDRGQSPRNLAVEIKCHQMVKILSKNGADVCARDLVDSVPEFFSVLLDNPFLIFVVRSTVEELRSRNSMMSHVLKLVSSSMPTPRLDRGIYQLLEEGNPHIKNQRDLMHRRVQILSNMRIDSRTTMLDLLLMSSTKMSRYVRRANVISWIEDTPQAIIEYRDILDR</sequence>
<reference evidence="1" key="1">
    <citation type="submission" date="2023-04" db="EMBL/GenBank/DDBJ databases">
        <title>A chromosome-level genome assembly of the parasitoid wasp Eretmocerus hayati.</title>
        <authorList>
            <person name="Zhong Y."/>
            <person name="Liu S."/>
            <person name="Liu Y."/>
        </authorList>
    </citation>
    <scope>NUCLEOTIDE SEQUENCE</scope>
    <source>
        <strain evidence="1">ZJU_SS_LIU_2023</strain>
    </source>
</reference>
<organism evidence="1 2">
    <name type="scientific">Eretmocerus hayati</name>
    <dbReference type="NCBI Taxonomy" id="131215"/>
    <lineage>
        <taxon>Eukaryota</taxon>
        <taxon>Metazoa</taxon>
        <taxon>Ecdysozoa</taxon>
        <taxon>Arthropoda</taxon>
        <taxon>Hexapoda</taxon>
        <taxon>Insecta</taxon>
        <taxon>Pterygota</taxon>
        <taxon>Neoptera</taxon>
        <taxon>Endopterygota</taxon>
        <taxon>Hymenoptera</taxon>
        <taxon>Apocrita</taxon>
        <taxon>Proctotrupomorpha</taxon>
        <taxon>Chalcidoidea</taxon>
        <taxon>Aphelinidae</taxon>
        <taxon>Aphelininae</taxon>
        <taxon>Eretmocerus</taxon>
    </lineage>
</organism>
<dbReference type="EMBL" id="CM056742">
    <property type="protein sequence ID" value="KAJ8678254.1"/>
    <property type="molecule type" value="Genomic_DNA"/>
</dbReference>
<evidence type="ECO:0000313" key="2">
    <source>
        <dbReference type="Proteomes" id="UP001239111"/>
    </source>
</evidence>
<dbReference type="Proteomes" id="UP001239111">
    <property type="component" value="Chromosome 2"/>
</dbReference>
<gene>
    <name evidence="1" type="ORF">QAD02_014041</name>
</gene>
<accession>A0ACC2P4L5</accession>